<gene>
    <name evidence="2" type="ORF">JFN87_30220</name>
</gene>
<evidence type="ECO:0000256" key="1">
    <source>
        <dbReference type="SAM" id="Phobius"/>
    </source>
</evidence>
<dbReference type="Proteomes" id="UP000670475">
    <property type="component" value="Unassembled WGS sequence"/>
</dbReference>
<sequence>MTRFLFLRVRAHRLLLAAALLAVVLTTVVLATLTAFAGAIGDAGLRHALSSDDTAAASLVITAQTPDAGRRALDAAAHRAASRTYDGLPVRMRAFDASGPYGLPRSLQPPDARKGDPDLTQLAALDRSRVRLVRGSWPAKGQALDARGVAEVAVPQAAADRLRLEPGPTVLALADRLNGGHIRIRVTGVYRPADTTDPYWQLDQLRGRGVRTDSFTTYGPLVADPALMESGKVSRGDVSWLATADFSHFTADRTGALRATSARAKHFVAAEPVFKGSVLSRTSLPDLLDSARRALLVARSTLLIVALQLVLLAGYALLLVARLLASDRTEETRLLLARGGSRGRIAALSALEALLLAVPAAVVAPLLAGPLTRMLGGQGALAGLGLRLDDRPTGSVRLAGGAAAL</sequence>
<comment type="caution">
    <text evidence="2">The sequence shown here is derived from an EMBL/GenBank/DDBJ whole genome shotgun (WGS) entry which is preliminary data.</text>
</comment>
<reference evidence="2" key="1">
    <citation type="submission" date="2021-03" db="EMBL/GenBank/DDBJ databases">
        <title>Whole genome sequence of Streptomyces bomunensis MMS17-BM035.</title>
        <authorList>
            <person name="Lee J.H."/>
        </authorList>
    </citation>
    <scope>NUCLEOTIDE SEQUENCE</scope>
    <source>
        <strain evidence="2">MMS17-BM035</strain>
    </source>
</reference>
<feature type="transmembrane region" description="Helical" evidence="1">
    <location>
        <begin position="302"/>
        <end position="324"/>
    </location>
</feature>
<proteinExistence type="predicted"/>
<feature type="non-terminal residue" evidence="2">
    <location>
        <position position="405"/>
    </location>
</feature>
<keyword evidence="3" id="KW-1185">Reference proteome</keyword>
<feature type="transmembrane region" description="Helical" evidence="1">
    <location>
        <begin position="345"/>
        <end position="368"/>
    </location>
</feature>
<keyword evidence="1" id="KW-1133">Transmembrane helix</keyword>
<organism evidence="2 3">
    <name type="scientific">Streptomyces montanisoli</name>
    <dbReference type="NCBI Taxonomy" id="2798581"/>
    <lineage>
        <taxon>Bacteria</taxon>
        <taxon>Bacillati</taxon>
        <taxon>Actinomycetota</taxon>
        <taxon>Actinomycetes</taxon>
        <taxon>Kitasatosporales</taxon>
        <taxon>Streptomycetaceae</taxon>
        <taxon>Streptomyces</taxon>
    </lineage>
</organism>
<dbReference type="EMBL" id="JAGIQL010000221">
    <property type="protein sequence ID" value="MBP0461700.1"/>
    <property type="molecule type" value="Genomic_DNA"/>
</dbReference>
<protein>
    <submittedName>
        <fullName evidence="2">ABC transporter permease</fullName>
    </submittedName>
</protein>
<dbReference type="AlphaFoldDB" id="A0A940MEW8"/>
<accession>A0A940MEW8</accession>
<keyword evidence="1" id="KW-0472">Membrane</keyword>
<evidence type="ECO:0000313" key="3">
    <source>
        <dbReference type="Proteomes" id="UP000670475"/>
    </source>
</evidence>
<name>A0A940MEW8_9ACTN</name>
<evidence type="ECO:0000313" key="2">
    <source>
        <dbReference type="EMBL" id="MBP0461700.1"/>
    </source>
</evidence>
<keyword evidence="1" id="KW-0812">Transmembrane</keyword>